<dbReference type="Gene3D" id="3.10.180.10">
    <property type="entry name" value="2,3-Dihydroxybiphenyl 1,2-Dioxygenase, domain 1"/>
    <property type="match status" value="1"/>
</dbReference>
<sequence>MDSELRPSSKEAPQTISGVAMTLELAVIAVSDVDRSKRFYAALGWRFDIDFQGDDYRIVQFTPPGSGCSVMFGQNITAAPAGSSRGLHLVVSDLPAARADLASRGVETSEPFHDVGGIFHHSNGVGITAGLNPERKSYASYFIFHDPDGNEWTVQEITTRLPGRKGDSAFTKELTKAVWE</sequence>
<name>A0AB38HVT0_9HYPH</name>
<protein>
    <submittedName>
        <fullName evidence="2">Glyoxalase</fullName>
    </submittedName>
</protein>
<gene>
    <name evidence="2" type="ORF">ELH40_31815</name>
</gene>
<proteinExistence type="predicted"/>
<dbReference type="PROSITE" id="PS51819">
    <property type="entry name" value="VOC"/>
    <property type="match status" value="1"/>
</dbReference>
<reference evidence="2 3" key="1">
    <citation type="submission" date="2019-02" db="EMBL/GenBank/DDBJ databases">
        <title>The genomic architecture of introgression among sibling species of bacteria.</title>
        <authorList>
            <person name="Cavassim M.I.A."/>
            <person name="Moeskjaer S."/>
            <person name="Moslemi C."/>
            <person name="Fields B."/>
            <person name="Bachmann A."/>
            <person name="Vilhjalmsson B."/>
            <person name="Schierup M.H."/>
            <person name="Young J.P.W."/>
            <person name="Andersen S.U."/>
        </authorList>
    </citation>
    <scope>NUCLEOTIDE SEQUENCE [LARGE SCALE GENOMIC DNA]</scope>
    <source>
        <strain evidence="2 3">SM92</strain>
        <plasmid evidence="2">pSM92_Rh02</plasmid>
    </source>
</reference>
<geneLocation type="plasmid" evidence="2">
    <name>pSM92_Rh02</name>
</geneLocation>
<accession>A0AB38HVT0</accession>
<dbReference type="AlphaFoldDB" id="A0AB38HVT0"/>
<organism evidence="2 3">
    <name type="scientific">Rhizobium ruizarguesonis</name>
    <dbReference type="NCBI Taxonomy" id="2081791"/>
    <lineage>
        <taxon>Bacteria</taxon>
        <taxon>Pseudomonadati</taxon>
        <taxon>Pseudomonadota</taxon>
        <taxon>Alphaproteobacteria</taxon>
        <taxon>Hyphomicrobiales</taxon>
        <taxon>Rhizobiaceae</taxon>
        <taxon>Rhizobium/Agrobacterium group</taxon>
        <taxon>Rhizobium</taxon>
    </lineage>
</organism>
<feature type="domain" description="VOC" evidence="1">
    <location>
        <begin position="22"/>
        <end position="157"/>
    </location>
</feature>
<evidence type="ECO:0000313" key="2">
    <source>
        <dbReference type="EMBL" id="TBC05725.1"/>
    </source>
</evidence>
<dbReference type="InterPro" id="IPR004360">
    <property type="entry name" value="Glyas_Fos-R_dOase_dom"/>
</dbReference>
<comment type="caution">
    <text evidence="2">The sequence shown here is derived from an EMBL/GenBank/DDBJ whole genome shotgun (WGS) entry which is preliminary data.</text>
</comment>
<dbReference type="EMBL" id="SIMR01000003">
    <property type="protein sequence ID" value="TBC05725.1"/>
    <property type="molecule type" value="Genomic_DNA"/>
</dbReference>
<dbReference type="SUPFAM" id="SSF54593">
    <property type="entry name" value="Glyoxalase/Bleomycin resistance protein/Dihydroxybiphenyl dioxygenase"/>
    <property type="match status" value="1"/>
</dbReference>
<dbReference type="Pfam" id="PF00903">
    <property type="entry name" value="Glyoxalase"/>
    <property type="match status" value="1"/>
</dbReference>
<dbReference type="InterPro" id="IPR029068">
    <property type="entry name" value="Glyas_Bleomycin-R_OHBP_Dase"/>
</dbReference>
<evidence type="ECO:0000259" key="1">
    <source>
        <dbReference type="PROSITE" id="PS51819"/>
    </source>
</evidence>
<keyword evidence="2" id="KW-0614">Plasmid</keyword>
<dbReference type="RefSeq" id="WP_130720522.1">
    <property type="nucleotide sequence ID" value="NZ_SIMK01000003.1"/>
</dbReference>
<dbReference type="InterPro" id="IPR037523">
    <property type="entry name" value="VOC_core"/>
</dbReference>
<dbReference type="Proteomes" id="UP000294215">
    <property type="component" value="Unassembled WGS sequence"/>
</dbReference>
<evidence type="ECO:0000313" key="3">
    <source>
        <dbReference type="Proteomes" id="UP000294215"/>
    </source>
</evidence>